<reference evidence="2 3" key="1">
    <citation type="submission" date="2018-11" db="EMBL/GenBank/DDBJ databases">
        <title>Pseudaminobacter arsenicus sp. nov., an arsenic-resistant bacterium isolated from arsenic-rich aquifers.</title>
        <authorList>
            <person name="Mu Y."/>
        </authorList>
    </citation>
    <scope>NUCLEOTIDE SEQUENCE [LARGE SCALE GENOMIC DNA]</scope>
    <source>
        <strain evidence="2 3">CB3</strain>
    </source>
</reference>
<name>A0A432V150_9HYPH</name>
<gene>
    <name evidence="2" type="ORF">EET67_20510</name>
</gene>
<dbReference type="EMBL" id="RKST01000027">
    <property type="protein sequence ID" value="RUM95906.1"/>
    <property type="molecule type" value="Genomic_DNA"/>
</dbReference>
<dbReference type="OrthoDB" id="8096088at2"/>
<evidence type="ECO:0000313" key="3">
    <source>
        <dbReference type="Proteomes" id="UP000281647"/>
    </source>
</evidence>
<evidence type="ECO:0000256" key="1">
    <source>
        <dbReference type="SAM" id="MobiDB-lite"/>
    </source>
</evidence>
<evidence type="ECO:0000313" key="2">
    <source>
        <dbReference type="EMBL" id="RUM95906.1"/>
    </source>
</evidence>
<dbReference type="RefSeq" id="WP_128628258.1">
    <property type="nucleotide sequence ID" value="NZ_RKST01000027.1"/>
</dbReference>
<feature type="region of interest" description="Disordered" evidence="1">
    <location>
        <begin position="1"/>
        <end position="21"/>
    </location>
</feature>
<accession>A0A432V150</accession>
<organism evidence="2 3">
    <name type="scientific">Borborobacter arsenicus</name>
    <dbReference type="NCBI Taxonomy" id="1851146"/>
    <lineage>
        <taxon>Bacteria</taxon>
        <taxon>Pseudomonadati</taxon>
        <taxon>Pseudomonadota</taxon>
        <taxon>Alphaproteobacteria</taxon>
        <taxon>Hyphomicrobiales</taxon>
        <taxon>Phyllobacteriaceae</taxon>
        <taxon>Borborobacter</taxon>
    </lineage>
</organism>
<protein>
    <submittedName>
        <fullName evidence="2">Uncharacterized protein</fullName>
    </submittedName>
</protein>
<sequence length="124" mass="13370">MSSRLPKGLNAPRDFSLHRPGRDAVSLHDRKLAAWALGVGASVPLAYPERDVRPHRGELADIDMRMAGPDHGRLPPLRRLFGWLGRLRGLPAGRKAAATTMSGADEDGIGTATRMPYIAGKPVT</sequence>
<dbReference type="Proteomes" id="UP000281647">
    <property type="component" value="Unassembled WGS sequence"/>
</dbReference>
<dbReference type="AlphaFoldDB" id="A0A432V150"/>
<comment type="caution">
    <text evidence="2">The sequence shown here is derived from an EMBL/GenBank/DDBJ whole genome shotgun (WGS) entry which is preliminary data.</text>
</comment>
<keyword evidence="3" id="KW-1185">Reference proteome</keyword>
<proteinExistence type="predicted"/>